<dbReference type="InterPro" id="IPR036915">
    <property type="entry name" value="Cyclin-like_sf"/>
</dbReference>
<dbReference type="KEGG" id="dpl:KGM_203314"/>
<keyword evidence="2" id="KW-1185">Reference proteome</keyword>
<proteinExistence type="predicted"/>
<dbReference type="eggNOG" id="ENOG502T6KZ">
    <property type="taxonomic scope" value="Eukaryota"/>
</dbReference>
<accession>A0A212EQK2</accession>
<name>A0A212EQK2_DANPL</name>
<dbReference type="EMBL" id="AGBW02013269">
    <property type="protein sequence ID" value="OWR43734.1"/>
    <property type="molecule type" value="Genomic_DNA"/>
</dbReference>
<comment type="caution">
    <text evidence="1">The sequence shown here is derived from an EMBL/GenBank/DDBJ whole genome shotgun (WGS) entry which is preliminary data.</text>
</comment>
<sequence length="273" mass="29756">MSESSESPNLNSVKPEWIKQLLYDSECEESETFGLKLLKQGGRSVVWNMAITLGYRKKGIPGQACRLLERYFYFLFRSYAERPTGALRDAIVENMKSRIMLLIACCVQLAVKMSSAEARISPRIIRVALLCKGITCTVKEIIQAEAEVFAVIGYRVPLRTSVDVAEQLAVEVGMSSGLVKAISIIMDLAEYQRNDIERKMRWAATGSTSTPGCVRTLHLCAGAVAAAATFYPVAMATTDAATCVVQLANIVNSPPAYISCIADVIISQILSAA</sequence>
<organism evidence="1 2">
    <name type="scientific">Danaus plexippus plexippus</name>
    <dbReference type="NCBI Taxonomy" id="278856"/>
    <lineage>
        <taxon>Eukaryota</taxon>
        <taxon>Metazoa</taxon>
        <taxon>Ecdysozoa</taxon>
        <taxon>Arthropoda</taxon>
        <taxon>Hexapoda</taxon>
        <taxon>Insecta</taxon>
        <taxon>Pterygota</taxon>
        <taxon>Neoptera</taxon>
        <taxon>Endopterygota</taxon>
        <taxon>Lepidoptera</taxon>
        <taxon>Glossata</taxon>
        <taxon>Ditrysia</taxon>
        <taxon>Papilionoidea</taxon>
        <taxon>Nymphalidae</taxon>
        <taxon>Danainae</taxon>
        <taxon>Danaini</taxon>
        <taxon>Danaina</taxon>
        <taxon>Danaus</taxon>
        <taxon>Danaus</taxon>
    </lineage>
</organism>
<protein>
    <submittedName>
        <fullName evidence="1">Uncharacterized protein</fullName>
    </submittedName>
</protein>
<gene>
    <name evidence="1" type="ORF">KGM_203314</name>
</gene>
<evidence type="ECO:0000313" key="2">
    <source>
        <dbReference type="Proteomes" id="UP000007151"/>
    </source>
</evidence>
<reference evidence="1 2" key="1">
    <citation type="journal article" date="2011" name="Cell">
        <title>The monarch butterfly genome yields insights into long-distance migration.</title>
        <authorList>
            <person name="Zhan S."/>
            <person name="Merlin C."/>
            <person name="Boore J.L."/>
            <person name="Reppert S.M."/>
        </authorList>
    </citation>
    <scope>NUCLEOTIDE SEQUENCE [LARGE SCALE GENOMIC DNA]</scope>
    <source>
        <strain evidence="1">F-2</strain>
    </source>
</reference>
<dbReference type="SUPFAM" id="SSF47954">
    <property type="entry name" value="Cyclin-like"/>
    <property type="match status" value="1"/>
</dbReference>
<dbReference type="OrthoDB" id="9983043at2759"/>
<evidence type="ECO:0000313" key="1">
    <source>
        <dbReference type="EMBL" id="OWR43734.1"/>
    </source>
</evidence>
<dbReference type="Proteomes" id="UP000007151">
    <property type="component" value="Unassembled WGS sequence"/>
</dbReference>
<dbReference type="AlphaFoldDB" id="A0A212EQK2"/>